<dbReference type="Gene3D" id="2.60.350.10">
    <property type="entry name" value="Dextranase, N-terminal"/>
    <property type="match status" value="1"/>
</dbReference>
<keyword evidence="1" id="KW-0732">Signal</keyword>
<evidence type="ECO:0000313" key="3">
    <source>
        <dbReference type="Proteomes" id="UP000366872"/>
    </source>
</evidence>
<feature type="chain" id="PRO_5025613255" evidence="1">
    <location>
        <begin position="20"/>
        <end position="981"/>
    </location>
</feature>
<dbReference type="Gene3D" id="2.160.20.10">
    <property type="entry name" value="Single-stranded right-handed beta-helix, Pectin lyase-like"/>
    <property type="match status" value="1"/>
</dbReference>
<dbReference type="InterPro" id="IPR012334">
    <property type="entry name" value="Pectin_lyas_fold"/>
</dbReference>
<evidence type="ECO:0000313" key="2">
    <source>
        <dbReference type="EMBL" id="VGO13330.1"/>
    </source>
</evidence>
<dbReference type="RefSeq" id="WP_136078907.1">
    <property type="nucleotide sequence ID" value="NZ_CAAHFG010000001.1"/>
</dbReference>
<dbReference type="EMBL" id="CAAHFG010000001">
    <property type="protein sequence ID" value="VGO13330.1"/>
    <property type="molecule type" value="Genomic_DNA"/>
</dbReference>
<gene>
    <name evidence="2" type="ORF">PDESU_01886</name>
</gene>
<dbReference type="Proteomes" id="UP000366872">
    <property type="component" value="Unassembled WGS sequence"/>
</dbReference>
<feature type="signal peptide" evidence="1">
    <location>
        <begin position="1"/>
        <end position="19"/>
    </location>
</feature>
<sequence length="981" mass="105478">MKRRALVFLVVFGGLAASAAIVDYPWPSAAPISSLYQVRMWQGGVTNTMYTHYSEPNLTPGEDGDGVTGVLDNRSMSFVQYAFTGEIDVEVTKLYGTTAPRVEIQPKAYGINPYFFDGRTVRFKLSNVDDRTEYISVNFVSADNQDDDGSGGKDIKNGLMLFGDAPETDVPNTNAAGVVVYSPSVSEAALASADLIYFPPGVHDLQARYPANPRMSSMPIGKHGQEVYAAGGAFIKGAIHANGKDDLRIYGRGIFTGQHLWWHAIRDESGTKDGFMEFMGSDDGRYEGVIVENPTHHTWPSAKRNTYRNVKVIGWASNHDGLRPGGGSLIDAVFLKTSDDLDYARDLHTGQNSVIWPMRNGAFGQLGWNNLGTGYTTYTNLYFINPEWHSYNRNRGVIGSVLNQGVNQESNVLENIYCENNLSLLANVTIEYDGGTAWDPGNPGEIKDFTFRNIIIESFTAANGGIVKNPIHGFERNGVKAMIRDFKFINIVAGNQLVTAANASTWFDIDPNTTSNISFTTEGNIHTVTATAIGSGTLSPSGALPTPEGMARSVAIIPNPGNRIKTVTVDGVDQGRLQNVTFADVAANHTVVAEFEPGDDYFDLGGGTPPEPPPPGDLLVYEPFSHGTGLGEGDSFIGVLTGAINLQPWDSSADANGTDENKKYEAFAAPYTDGTFTLQTEGSAGLLVGDQGPFSAALSSPVSFSDGDTAYVAYMASLEDSDRQQSWLGLPFDADTLEIRFHQTGASGAVDNGMFAVVFNNNAVTAGGFDNNPLNQDDLYVVRIDFYEAGDEQVYVFKNPNLTEVPTPGSAISSYSIELGSTLSALELNSNGALPDLNIDEIRVGTSYAAVVPTGLSPYGMWATLYGLAEEESGDDDNDGLSNLYEYGLGGNPTNALNLGILPIFGNAGSGFDYIYVKRANDPDLVYYLETSTNLVSNVWTNAGYSVVGTNVTGGTFDIITNTIPAGESQTFIRLIIENSP</sequence>
<dbReference type="InterPro" id="IPR011050">
    <property type="entry name" value="Pectin_lyase_fold/virulence"/>
</dbReference>
<proteinExistence type="predicted"/>
<name>A0A6C2U054_PONDE</name>
<protein>
    <submittedName>
        <fullName evidence="2">Dextranase</fullName>
    </submittedName>
</protein>
<reference evidence="2 3" key="1">
    <citation type="submission" date="2019-04" db="EMBL/GenBank/DDBJ databases">
        <authorList>
            <person name="Van Vliet M D."/>
        </authorList>
    </citation>
    <scope>NUCLEOTIDE SEQUENCE [LARGE SCALE GENOMIC DNA]</scope>
    <source>
        <strain evidence="2 3">F1</strain>
    </source>
</reference>
<keyword evidence="3" id="KW-1185">Reference proteome</keyword>
<dbReference type="InterPro" id="IPR035953">
    <property type="entry name" value="Dextranase_N-ter"/>
</dbReference>
<dbReference type="AlphaFoldDB" id="A0A6C2U054"/>
<organism evidence="2 3">
    <name type="scientific">Pontiella desulfatans</name>
    <dbReference type="NCBI Taxonomy" id="2750659"/>
    <lineage>
        <taxon>Bacteria</taxon>
        <taxon>Pseudomonadati</taxon>
        <taxon>Kiritimatiellota</taxon>
        <taxon>Kiritimatiellia</taxon>
        <taxon>Kiritimatiellales</taxon>
        <taxon>Pontiellaceae</taxon>
        <taxon>Pontiella</taxon>
    </lineage>
</organism>
<evidence type="ECO:0000256" key="1">
    <source>
        <dbReference type="SAM" id="SignalP"/>
    </source>
</evidence>
<accession>A0A6C2U054</accession>
<dbReference type="SUPFAM" id="SSF51126">
    <property type="entry name" value="Pectin lyase-like"/>
    <property type="match status" value="1"/>
</dbReference>